<evidence type="ECO:0000256" key="2">
    <source>
        <dbReference type="ARBA" id="ARBA00023125"/>
    </source>
</evidence>
<evidence type="ECO:0000256" key="3">
    <source>
        <dbReference type="ARBA" id="ARBA00023163"/>
    </source>
</evidence>
<dbReference type="PANTHER" id="PTHR47506:SF6">
    <property type="entry name" value="HTH-TYPE TRANSCRIPTIONAL REPRESSOR NEMR"/>
    <property type="match status" value="1"/>
</dbReference>
<keyword evidence="1" id="KW-0805">Transcription regulation</keyword>
<gene>
    <name evidence="7" type="ORF">NMN56_035290</name>
</gene>
<name>A0ABT7A702_9ACTN</name>
<dbReference type="EMBL" id="JANCPR020000051">
    <property type="protein sequence ID" value="MDJ1137120.1"/>
    <property type="molecule type" value="Genomic_DNA"/>
</dbReference>
<comment type="caution">
    <text evidence="7">The sequence shown here is derived from an EMBL/GenBank/DDBJ whole genome shotgun (WGS) entry which is preliminary data.</text>
</comment>
<dbReference type="InterPro" id="IPR036271">
    <property type="entry name" value="Tet_transcr_reg_TetR-rel_C_sf"/>
</dbReference>
<evidence type="ECO:0000259" key="6">
    <source>
        <dbReference type="Pfam" id="PF16925"/>
    </source>
</evidence>
<feature type="region of interest" description="Disordered" evidence="4">
    <location>
        <begin position="1"/>
        <end position="35"/>
    </location>
</feature>
<dbReference type="InterPro" id="IPR011075">
    <property type="entry name" value="TetR_C"/>
</dbReference>
<dbReference type="SUPFAM" id="SSF46689">
    <property type="entry name" value="Homeodomain-like"/>
    <property type="match status" value="1"/>
</dbReference>
<dbReference type="InterPro" id="IPR001647">
    <property type="entry name" value="HTH_TetR"/>
</dbReference>
<reference evidence="7 8" key="1">
    <citation type="submission" date="2023-05" db="EMBL/GenBank/DDBJ databases">
        <title>Streptantibioticus silvisoli sp. nov., acidotolerant actinomycetes 1 from pine litter.</title>
        <authorList>
            <person name="Swiecimska M."/>
            <person name="Golinska P."/>
            <person name="Sangal V."/>
            <person name="Wachnowicz B."/>
            <person name="Goodfellow M."/>
        </authorList>
    </citation>
    <scope>NUCLEOTIDE SEQUENCE [LARGE SCALE GENOMIC DNA]</scope>
    <source>
        <strain evidence="7 8">DSM 42109</strain>
    </source>
</reference>
<dbReference type="Gene3D" id="1.10.10.60">
    <property type="entry name" value="Homeodomain-like"/>
    <property type="match status" value="1"/>
</dbReference>
<feature type="domain" description="Tetracyclin repressor-like C-terminal" evidence="6">
    <location>
        <begin position="110"/>
        <end position="217"/>
    </location>
</feature>
<feature type="domain" description="HTH tetR-type" evidence="5">
    <location>
        <begin position="43"/>
        <end position="87"/>
    </location>
</feature>
<dbReference type="Pfam" id="PF16925">
    <property type="entry name" value="TetR_C_13"/>
    <property type="match status" value="1"/>
</dbReference>
<dbReference type="Proteomes" id="UP001214441">
    <property type="component" value="Unassembled WGS sequence"/>
</dbReference>
<evidence type="ECO:0000256" key="1">
    <source>
        <dbReference type="ARBA" id="ARBA00023015"/>
    </source>
</evidence>
<organism evidence="7 8">
    <name type="scientific">Streptomyces iconiensis</name>
    <dbReference type="NCBI Taxonomy" id="1384038"/>
    <lineage>
        <taxon>Bacteria</taxon>
        <taxon>Bacillati</taxon>
        <taxon>Actinomycetota</taxon>
        <taxon>Actinomycetes</taxon>
        <taxon>Kitasatosporales</taxon>
        <taxon>Streptomycetaceae</taxon>
        <taxon>Streptomyces</taxon>
    </lineage>
</organism>
<feature type="compositionally biased region" description="Basic and acidic residues" evidence="4">
    <location>
        <begin position="10"/>
        <end position="35"/>
    </location>
</feature>
<evidence type="ECO:0000256" key="4">
    <source>
        <dbReference type="SAM" id="MobiDB-lite"/>
    </source>
</evidence>
<accession>A0ABT7A702</accession>
<keyword evidence="3" id="KW-0804">Transcription</keyword>
<proteinExistence type="predicted"/>
<keyword evidence="8" id="KW-1185">Reference proteome</keyword>
<dbReference type="Gene3D" id="1.10.357.10">
    <property type="entry name" value="Tetracycline Repressor, domain 2"/>
    <property type="match status" value="1"/>
</dbReference>
<dbReference type="InterPro" id="IPR009057">
    <property type="entry name" value="Homeodomain-like_sf"/>
</dbReference>
<dbReference type="PANTHER" id="PTHR47506">
    <property type="entry name" value="TRANSCRIPTIONAL REGULATORY PROTEIN"/>
    <property type="match status" value="1"/>
</dbReference>
<evidence type="ECO:0000313" key="8">
    <source>
        <dbReference type="Proteomes" id="UP001214441"/>
    </source>
</evidence>
<protein>
    <submittedName>
        <fullName evidence="7">TetR/AcrR family transcriptional regulator</fullName>
    </submittedName>
</protein>
<evidence type="ECO:0000259" key="5">
    <source>
        <dbReference type="Pfam" id="PF00440"/>
    </source>
</evidence>
<keyword evidence="2" id="KW-0238">DNA-binding</keyword>
<dbReference type="Pfam" id="PF00440">
    <property type="entry name" value="TetR_N"/>
    <property type="match status" value="1"/>
</dbReference>
<sequence>MRVSAAQPDGRTDGRPHGRTDARTDGRTDGRVERGNQTRGLVLARAVEIASTEGLDALSLGRLATGLRLSKSGVFTLFGSKEELQLATVRAATRIYTEHVVRPALESPPGLERVWRLCVSWLTYSERRIFPGGCFFASVSAEFDARDGRVHDSVAAARAEWTAFVERTLEEAREVREIAGDTDLPQLAFEIIALLEAANAESVLHGDSAPYARARRGIHNRLCAAATDSATLPAEQPAT</sequence>
<evidence type="ECO:0000313" key="7">
    <source>
        <dbReference type="EMBL" id="MDJ1137120.1"/>
    </source>
</evidence>
<dbReference type="SUPFAM" id="SSF48498">
    <property type="entry name" value="Tetracyclin repressor-like, C-terminal domain"/>
    <property type="match status" value="1"/>
</dbReference>